<accession>A4CES4</accession>
<reference evidence="1 2" key="1">
    <citation type="submission" date="2006-02" db="EMBL/GenBank/DDBJ databases">
        <authorList>
            <person name="Moran M.A."/>
            <person name="Kjelleberg S."/>
            <person name="Egan S."/>
            <person name="Saunders N."/>
            <person name="Thomas T."/>
            <person name="Ferriera S."/>
            <person name="Johnson J."/>
            <person name="Kravitz S."/>
            <person name="Halpern A."/>
            <person name="Remington K."/>
            <person name="Beeson K."/>
            <person name="Tran B."/>
            <person name="Rogers Y.-H."/>
            <person name="Friedman R."/>
            <person name="Venter J.C."/>
        </authorList>
    </citation>
    <scope>NUCLEOTIDE SEQUENCE [LARGE SCALE GENOMIC DNA]</scope>
    <source>
        <strain evidence="1 2">D2</strain>
    </source>
</reference>
<keyword evidence="2" id="KW-1185">Reference proteome</keyword>
<dbReference type="RefSeq" id="WP_009840583.1">
    <property type="nucleotide sequence ID" value="NZ_CH959302.1"/>
</dbReference>
<dbReference type="OrthoDB" id="6315326at2"/>
<dbReference type="EMBL" id="AAOH01000009">
    <property type="protein sequence ID" value="EAR26803.1"/>
    <property type="molecule type" value="Genomic_DNA"/>
</dbReference>
<dbReference type="STRING" id="87626.PTD2_16701"/>
<dbReference type="HOGENOM" id="CLU_2082859_0_0_6"/>
<proteinExistence type="predicted"/>
<evidence type="ECO:0000313" key="1">
    <source>
        <dbReference type="EMBL" id="EAR26803.1"/>
    </source>
</evidence>
<sequence length="117" mass="13835">MKNFFIFVVIILALLSIDHESIKKPRDELFAMFSDKMSESTQLQKDKLAKKVNAEIKAKLKLKEKERIHLDENTQTDEKVRAFHKRYCTDRDLNQFFYGDKLRQVCLIMTTEIAAHN</sequence>
<gene>
    <name evidence="1" type="ORF">PTD2_16701</name>
</gene>
<comment type="caution">
    <text evidence="1">The sequence shown here is derived from an EMBL/GenBank/DDBJ whole genome shotgun (WGS) entry which is preliminary data.</text>
</comment>
<dbReference type="eggNOG" id="ENOG50332NK">
    <property type="taxonomic scope" value="Bacteria"/>
</dbReference>
<dbReference type="AlphaFoldDB" id="A4CES4"/>
<protein>
    <submittedName>
        <fullName evidence="1">Putative orphan protein</fullName>
    </submittedName>
</protein>
<evidence type="ECO:0000313" key="2">
    <source>
        <dbReference type="Proteomes" id="UP000006201"/>
    </source>
</evidence>
<dbReference type="Proteomes" id="UP000006201">
    <property type="component" value="Unassembled WGS sequence"/>
</dbReference>
<name>A4CES4_9GAMM</name>
<organism evidence="1 2">
    <name type="scientific">Pseudoalteromonas tunicata D2</name>
    <dbReference type="NCBI Taxonomy" id="87626"/>
    <lineage>
        <taxon>Bacteria</taxon>
        <taxon>Pseudomonadati</taxon>
        <taxon>Pseudomonadota</taxon>
        <taxon>Gammaproteobacteria</taxon>
        <taxon>Alteromonadales</taxon>
        <taxon>Pseudoalteromonadaceae</taxon>
        <taxon>Pseudoalteromonas</taxon>
    </lineage>
</organism>